<name>A0AAW1SIJ4_9CHLO</name>
<feature type="region of interest" description="Disordered" evidence="1">
    <location>
        <begin position="32"/>
        <end position="122"/>
    </location>
</feature>
<proteinExistence type="predicted"/>
<sequence>MYATSLLVARPFQTQAAGTRPARAAFAVRAASGYDSTPADTEGKRKGVLPGLASWPPKPFTSHGVPKPEDDPLNYDGEKRVRGPPDSEIQARRSEQAKNSPWSNPSRSGGTQAGGGGEGSAS</sequence>
<evidence type="ECO:0000313" key="2">
    <source>
        <dbReference type="EMBL" id="KAK9845488.1"/>
    </source>
</evidence>
<comment type="caution">
    <text evidence="2">The sequence shown here is derived from an EMBL/GenBank/DDBJ whole genome shotgun (WGS) entry which is preliminary data.</text>
</comment>
<organism evidence="2 3">
    <name type="scientific">Elliptochloris bilobata</name>
    <dbReference type="NCBI Taxonomy" id="381761"/>
    <lineage>
        <taxon>Eukaryota</taxon>
        <taxon>Viridiplantae</taxon>
        <taxon>Chlorophyta</taxon>
        <taxon>core chlorophytes</taxon>
        <taxon>Trebouxiophyceae</taxon>
        <taxon>Trebouxiophyceae incertae sedis</taxon>
        <taxon>Elliptochloris clade</taxon>
        <taxon>Elliptochloris</taxon>
    </lineage>
</organism>
<feature type="compositionally biased region" description="Basic and acidic residues" evidence="1">
    <location>
        <begin position="66"/>
        <end position="96"/>
    </location>
</feature>
<evidence type="ECO:0000313" key="3">
    <source>
        <dbReference type="Proteomes" id="UP001445335"/>
    </source>
</evidence>
<dbReference type="AlphaFoldDB" id="A0AAW1SIJ4"/>
<reference evidence="2 3" key="1">
    <citation type="journal article" date="2024" name="Nat. Commun.">
        <title>Phylogenomics reveals the evolutionary origins of lichenization in chlorophyte algae.</title>
        <authorList>
            <person name="Puginier C."/>
            <person name="Libourel C."/>
            <person name="Otte J."/>
            <person name="Skaloud P."/>
            <person name="Haon M."/>
            <person name="Grisel S."/>
            <person name="Petersen M."/>
            <person name="Berrin J.G."/>
            <person name="Delaux P.M."/>
            <person name="Dal Grande F."/>
            <person name="Keller J."/>
        </authorList>
    </citation>
    <scope>NUCLEOTIDE SEQUENCE [LARGE SCALE GENOMIC DNA]</scope>
    <source>
        <strain evidence="2 3">SAG 245.80</strain>
    </source>
</reference>
<evidence type="ECO:0000256" key="1">
    <source>
        <dbReference type="SAM" id="MobiDB-lite"/>
    </source>
</evidence>
<dbReference type="Proteomes" id="UP001445335">
    <property type="component" value="Unassembled WGS sequence"/>
</dbReference>
<keyword evidence="3" id="KW-1185">Reference proteome</keyword>
<gene>
    <name evidence="2" type="ORF">WJX81_007750</name>
</gene>
<accession>A0AAW1SIJ4</accession>
<feature type="compositionally biased region" description="Gly residues" evidence="1">
    <location>
        <begin position="111"/>
        <end position="122"/>
    </location>
</feature>
<dbReference type="EMBL" id="JALJOU010000003">
    <property type="protein sequence ID" value="KAK9845488.1"/>
    <property type="molecule type" value="Genomic_DNA"/>
</dbReference>
<protein>
    <submittedName>
        <fullName evidence="2">Uncharacterized protein</fullName>
    </submittedName>
</protein>